<dbReference type="EMBL" id="MAMP01000001">
    <property type="protein sequence ID" value="OES46559.1"/>
    <property type="molecule type" value="Genomic_DNA"/>
</dbReference>
<evidence type="ECO:0000256" key="1">
    <source>
        <dbReference type="ARBA" id="ARBA00009156"/>
    </source>
</evidence>
<dbReference type="PANTHER" id="PTHR43095">
    <property type="entry name" value="SUGAR KINASE"/>
    <property type="match status" value="1"/>
</dbReference>
<comment type="similarity">
    <text evidence="1">Belongs to the FGGY kinase family.</text>
</comment>
<organism evidence="5 6">
    <name type="scientific">Domibacillus iocasae</name>
    <dbReference type="NCBI Taxonomy" id="1714016"/>
    <lineage>
        <taxon>Bacteria</taxon>
        <taxon>Bacillati</taxon>
        <taxon>Bacillota</taxon>
        <taxon>Bacilli</taxon>
        <taxon>Bacillales</taxon>
        <taxon>Bacillaceae</taxon>
        <taxon>Domibacillus</taxon>
    </lineage>
</organism>
<sequence length="179" mass="19740">MLAEVGAIPPGAGGLLYTPYLIGERTPHPDSVIQASFIGIDSIHTRAHFARDVLEGITFSLQESIEMFRNEGKMVDTVISIGCGAKNDVWLQMQADIFDAKVVKLQNEQGPAMGAAMIAAAGSGIFDSLEQCSNVFIKEGQTFKPDSERAKQYRSLFSIYQRVYDQTKDINEQLQSFRS</sequence>
<feature type="domain" description="Carbohydrate kinase FGGY C-terminal" evidence="4">
    <location>
        <begin position="9"/>
        <end position="121"/>
    </location>
</feature>
<dbReference type="STRING" id="1714016.BA724_00435"/>
<dbReference type="PANTHER" id="PTHR43095:SF5">
    <property type="entry name" value="XYLULOSE KINASE"/>
    <property type="match status" value="1"/>
</dbReference>
<dbReference type="Gene3D" id="3.30.420.40">
    <property type="match status" value="1"/>
</dbReference>
<keyword evidence="2" id="KW-0808">Transferase</keyword>
<comment type="caution">
    <text evidence="5">The sequence shown here is derived from an EMBL/GenBank/DDBJ whole genome shotgun (WGS) entry which is preliminary data.</text>
</comment>
<dbReference type="Pfam" id="PF02782">
    <property type="entry name" value="FGGY_C"/>
    <property type="match status" value="1"/>
</dbReference>
<dbReference type="AlphaFoldDB" id="A0A1E7DU51"/>
<dbReference type="GO" id="GO:0016301">
    <property type="term" value="F:kinase activity"/>
    <property type="evidence" value="ECO:0007669"/>
    <property type="project" value="UniProtKB-KW"/>
</dbReference>
<accession>A0A1E7DU51</accession>
<keyword evidence="6" id="KW-1185">Reference proteome</keyword>
<dbReference type="InterPro" id="IPR043129">
    <property type="entry name" value="ATPase_NBD"/>
</dbReference>
<dbReference type="GO" id="GO:0005975">
    <property type="term" value="P:carbohydrate metabolic process"/>
    <property type="evidence" value="ECO:0007669"/>
    <property type="project" value="InterPro"/>
</dbReference>
<evidence type="ECO:0000313" key="5">
    <source>
        <dbReference type="EMBL" id="OES46559.1"/>
    </source>
</evidence>
<evidence type="ECO:0000313" key="6">
    <source>
        <dbReference type="Proteomes" id="UP000095658"/>
    </source>
</evidence>
<reference evidence="5 6" key="1">
    <citation type="submission" date="2016-06" db="EMBL/GenBank/DDBJ databases">
        <title>Domibacillus iocasae genome sequencing.</title>
        <authorList>
            <person name="Verma A."/>
            <person name="Pal Y."/>
            <person name="Ojha A.K."/>
            <person name="Krishnamurthi S."/>
        </authorList>
    </citation>
    <scope>NUCLEOTIDE SEQUENCE [LARGE SCALE GENOMIC DNA]</scope>
    <source>
        <strain evidence="5 6">DSM 29979</strain>
    </source>
</reference>
<evidence type="ECO:0000256" key="3">
    <source>
        <dbReference type="ARBA" id="ARBA00022777"/>
    </source>
</evidence>
<evidence type="ECO:0000256" key="2">
    <source>
        <dbReference type="ARBA" id="ARBA00022679"/>
    </source>
</evidence>
<keyword evidence="3" id="KW-0418">Kinase</keyword>
<proteinExistence type="inferred from homology"/>
<evidence type="ECO:0000259" key="4">
    <source>
        <dbReference type="Pfam" id="PF02782"/>
    </source>
</evidence>
<dbReference type="InterPro" id="IPR018485">
    <property type="entry name" value="FGGY_C"/>
</dbReference>
<dbReference type="SUPFAM" id="SSF53067">
    <property type="entry name" value="Actin-like ATPase domain"/>
    <property type="match status" value="1"/>
</dbReference>
<gene>
    <name evidence="5" type="ORF">BA724_00435</name>
</gene>
<name>A0A1E7DU51_9BACI</name>
<dbReference type="RefSeq" id="WP_069936724.1">
    <property type="nucleotide sequence ID" value="NZ_MAMP01000001.1"/>
</dbReference>
<dbReference type="OrthoDB" id="9805576at2"/>
<dbReference type="Proteomes" id="UP000095658">
    <property type="component" value="Unassembled WGS sequence"/>
</dbReference>
<dbReference type="InterPro" id="IPR050406">
    <property type="entry name" value="FGGY_Carb_Kinase"/>
</dbReference>
<protein>
    <recommendedName>
        <fullName evidence="4">Carbohydrate kinase FGGY C-terminal domain-containing protein</fullName>
    </recommendedName>
</protein>